<dbReference type="InterPro" id="IPR026591">
    <property type="entry name" value="Sirtuin_cat_small_dom_sf"/>
</dbReference>
<dbReference type="InterPro" id="IPR050134">
    <property type="entry name" value="NAD-dep_sirtuin_deacylases"/>
</dbReference>
<comment type="similarity">
    <text evidence="1">Belongs to the sirtuin family. Class I subfamily.</text>
</comment>
<evidence type="ECO:0000256" key="1">
    <source>
        <dbReference type="ARBA" id="ARBA00006924"/>
    </source>
</evidence>
<keyword evidence="8" id="KW-1185">Reference proteome</keyword>
<feature type="domain" description="Deacetylase sirtuin-type" evidence="6">
    <location>
        <begin position="7"/>
        <end position="380"/>
    </location>
</feature>
<dbReference type="EC" id="4.4.1.36" evidence="7"/>
<dbReference type="Gene3D" id="3.30.1600.10">
    <property type="entry name" value="SIR2/SIRT2 'Small Domain"/>
    <property type="match status" value="2"/>
</dbReference>
<keyword evidence="2" id="KW-0808">Transferase</keyword>
<reference evidence="7 8" key="1">
    <citation type="submission" date="2023-08" db="EMBL/GenBank/DDBJ databases">
        <title>Black Yeasts Isolated from many extreme environments.</title>
        <authorList>
            <person name="Coleine C."/>
            <person name="Stajich J.E."/>
            <person name="Selbmann L."/>
        </authorList>
    </citation>
    <scope>NUCLEOTIDE SEQUENCE [LARGE SCALE GENOMIC DNA]</scope>
    <source>
        <strain evidence="7 8">CCFEE 5885</strain>
    </source>
</reference>
<feature type="active site" description="Proton acceptor" evidence="4">
    <location>
        <position position="220"/>
    </location>
</feature>
<feature type="compositionally biased region" description="Low complexity" evidence="5">
    <location>
        <begin position="87"/>
        <end position="105"/>
    </location>
</feature>
<evidence type="ECO:0000256" key="3">
    <source>
        <dbReference type="ARBA" id="ARBA00023027"/>
    </source>
</evidence>
<evidence type="ECO:0000259" key="6">
    <source>
        <dbReference type="PROSITE" id="PS50305"/>
    </source>
</evidence>
<dbReference type="InterPro" id="IPR026590">
    <property type="entry name" value="Ssirtuin_cat_dom"/>
</dbReference>
<dbReference type="GO" id="GO:0016829">
    <property type="term" value="F:lyase activity"/>
    <property type="evidence" value="ECO:0007669"/>
    <property type="project" value="UniProtKB-KW"/>
</dbReference>
<evidence type="ECO:0000313" key="7">
    <source>
        <dbReference type="EMBL" id="KAK5093414.1"/>
    </source>
</evidence>
<feature type="binding site" evidence="4">
    <location>
        <position position="228"/>
    </location>
    <ligand>
        <name>Zn(2+)</name>
        <dbReference type="ChEBI" id="CHEBI:29105"/>
    </ligand>
</feature>
<feature type="compositionally biased region" description="Polar residues" evidence="5">
    <location>
        <begin position="426"/>
        <end position="435"/>
    </location>
</feature>
<feature type="binding site" evidence="4">
    <location>
        <position position="231"/>
    </location>
    <ligand>
        <name>Zn(2+)</name>
        <dbReference type="ChEBI" id="CHEBI:29105"/>
    </ligand>
</feature>
<dbReference type="PROSITE" id="PS50305">
    <property type="entry name" value="SIRTUIN"/>
    <property type="match status" value="1"/>
</dbReference>
<name>A0ABR0KCD1_9EURO</name>
<keyword evidence="4" id="KW-0862">Zinc</keyword>
<dbReference type="Pfam" id="PF02146">
    <property type="entry name" value="SIR2"/>
    <property type="match status" value="3"/>
</dbReference>
<dbReference type="SUPFAM" id="SSF52467">
    <property type="entry name" value="DHS-like NAD/FAD-binding domain"/>
    <property type="match status" value="1"/>
</dbReference>
<gene>
    <name evidence="7" type="primary">HST3</name>
    <name evidence="7" type="ORF">LTR24_004266</name>
</gene>
<feature type="binding site" evidence="4">
    <location>
        <position position="253"/>
    </location>
    <ligand>
        <name>Zn(2+)</name>
        <dbReference type="ChEBI" id="CHEBI:29105"/>
    </ligand>
</feature>
<protein>
    <submittedName>
        <fullName evidence="7">NAD-dependent deacetylase hst3</fullName>
        <ecNumber evidence="7">4.4.1.36</ecNumber>
    </submittedName>
</protein>
<evidence type="ECO:0000313" key="8">
    <source>
        <dbReference type="Proteomes" id="UP001345013"/>
    </source>
</evidence>
<feature type="region of interest" description="Disordered" evidence="5">
    <location>
        <begin position="395"/>
        <end position="464"/>
    </location>
</feature>
<accession>A0ABR0KCD1</accession>
<dbReference type="Proteomes" id="UP001345013">
    <property type="component" value="Unassembled WGS sequence"/>
</dbReference>
<proteinExistence type="inferred from homology"/>
<dbReference type="PANTHER" id="PTHR11085:SF8">
    <property type="entry name" value="NAD-DEPENDENT HISTONE DEACETYLASE HST3"/>
    <property type="match status" value="1"/>
</dbReference>
<dbReference type="PANTHER" id="PTHR11085">
    <property type="entry name" value="NAD-DEPENDENT PROTEIN DEACYLASE SIRTUIN-5, MITOCHONDRIAL-RELATED"/>
    <property type="match status" value="1"/>
</dbReference>
<keyword evidence="7" id="KW-0456">Lyase</keyword>
<organism evidence="7 8">
    <name type="scientific">Lithohypha guttulata</name>
    <dbReference type="NCBI Taxonomy" id="1690604"/>
    <lineage>
        <taxon>Eukaryota</taxon>
        <taxon>Fungi</taxon>
        <taxon>Dikarya</taxon>
        <taxon>Ascomycota</taxon>
        <taxon>Pezizomycotina</taxon>
        <taxon>Eurotiomycetes</taxon>
        <taxon>Chaetothyriomycetidae</taxon>
        <taxon>Chaetothyriales</taxon>
        <taxon>Trichomeriaceae</taxon>
        <taxon>Lithohypha</taxon>
    </lineage>
</organism>
<feature type="region of interest" description="Disordered" evidence="5">
    <location>
        <begin position="57"/>
        <end position="106"/>
    </location>
</feature>
<evidence type="ECO:0000256" key="5">
    <source>
        <dbReference type="SAM" id="MobiDB-lite"/>
    </source>
</evidence>
<dbReference type="InterPro" id="IPR029035">
    <property type="entry name" value="DHS-like_NAD/FAD-binding_dom"/>
</dbReference>
<keyword evidence="4" id="KW-0479">Metal-binding</keyword>
<dbReference type="Gene3D" id="3.40.50.1220">
    <property type="entry name" value="TPP-binding domain"/>
    <property type="match status" value="1"/>
</dbReference>
<dbReference type="InterPro" id="IPR003000">
    <property type="entry name" value="Sirtuin"/>
</dbReference>
<sequence length="625" mass="69692">MPLREVVAGDERALQDIADGLARSHRHLVITGAGISTSCGIPDFRSKDGLYNVIPEQALLPTPPPSNPSTPSSRKRKAYTSDDDEPPSSQSSIFSSSSYRSSPSSRMKGEDLFNARVFHSAETTTTFYQFIATLRHKIMHDVKSTSLTHKFIKTLRDGGRLMRCYTQNIDGLEAREGLSMDLTRGRGNKRRFLKKNYEAPRPHETQGTDFDSGCEVVQLHGELSNLRCRVCATEQEWTESETEIFLEGAAPKCEICAEKSDARQATGKRGLAVGELRPNIVLYGEDHPQNSLLVPLIAFDQGSNPDLLIIMGTSLKVHGLQKVVRDFAKVVHNQKSGRVIFVNRTRPSESQWEGIIDDYVAMDCDEWIADLKTRREDLWLRQGELDLGVTKIAGQKRKRKAAEEGENEISRPKKRANISVDVPVLKTTQSKTRQINVHKDPPRSQKTPKGRKQTGWKNRDSETRRISQVLSPLVQQRPAFSPLKRHFKPLVVDQDGVDFIPGSPIDPAYSPLATPQIVSSRSATDRLAEMATPTPRQNMKLSGLRKSKLAYSENTENVSSPAQQLTSQMYGIQDTGDEDELVQEQEGTGSAIKQLSFINANVGDEDDKPLYARVGNLASKLFSIR</sequence>
<keyword evidence="3" id="KW-0520">NAD</keyword>
<comment type="caution">
    <text evidence="7">The sequence shown here is derived from an EMBL/GenBank/DDBJ whole genome shotgun (WGS) entry which is preliminary data.</text>
</comment>
<feature type="binding site" evidence="4">
    <location>
        <position position="256"/>
    </location>
    <ligand>
        <name>Zn(2+)</name>
        <dbReference type="ChEBI" id="CHEBI:29105"/>
    </ligand>
</feature>
<evidence type="ECO:0000256" key="4">
    <source>
        <dbReference type="PROSITE-ProRule" id="PRU00236"/>
    </source>
</evidence>
<evidence type="ECO:0000256" key="2">
    <source>
        <dbReference type="ARBA" id="ARBA00022679"/>
    </source>
</evidence>
<dbReference type="EMBL" id="JAVRRG010000043">
    <property type="protein sequence ID" value="KAK5093414.1"/>
    <property type="molecule type" value="Genomic_DNA"/>
</dbReference>